<sequence>MPQPEGPVLLTVIGDMPVTNASGRAEFDREMLEDLGMREVETSTIWTDGTQVFAGPPLKAIMDRLQAKGSTLRAVAVNDYAIEIPFSDVSDDTAILAIERNGEPMSVREKGPLWVIYPYDSDQRFRTETYHSRSIWQLDTIEVLP</sequence>
<reference evidence="2 3" key="1">
    <citation type="submission" date="2006-06" db="EMBL/GenBank/DDBJ databases">
        <authorList>
            <person name="Moran M.A."/>
            <person name="Ferriera S."/>
            <person name="Johnson J."/>
            <person name="Kravitz S."/>
            <person name="Beeson K."/>
            <person name="Sutton G."/>
            <person name="Rogers Y.-H."/>
            <person name="Friedman R."/>
            <person name="Frazier M."/>
            <person name="Venter J.C."/>
        </authorList>
    </citation>
    <scope>NUCLEOTIDE SEQUENCE [LARGE SCALE GENOMIC DNA]</scope>
    <source>
        <strain evidence="2 3">E-37</strain>
    </source>
</reference>
<feature type="domain" description="Oxidoreductase molybdopterin-binding" evidence="1">
    <location>
        <begin position="47"/>
        <end position="118"/>
    </location>
</feature>
<dbReference type="InterPro" id="IPR036374">
    <property type="entry name" value="OxRdtase_Mopterin-bd_sf"/>
</dbReference>
<dbReference type="eggNOG" id="COG3915">
    <property type="taxonomic scope" value="Bacteria"/>
</dbReference>
<proteinExistence type="predicted"/>
<dbReference type="Proteomes" id="UP000005713">
    <property type="component" value="Unassembled WGS sequence"/>
</dbReference>
<keyword evidence="3" id="KW-1185">Reference proteome</keyword>
<dbReference type="SUPFAM" id="SSF56524">
    <property type="entry name" value="Oxidoreductase molybdopterin-binding domain"/>
    <property type="match status" value="1"/>
</dbReference>
<dbReference type="EMBL" id="AAYA01000011">
    <property type="protein sequence ID" value="EBA07144.1"/>
    <property type="molecule type" value="Genomic_DNA"/>
</dbReference>
<accession>A3K717</accession>
<dbReference type="Gene3D" id="3.90.420.10">
    <property type="entry name" value="Oxidoreductase, molybdopterin-binding domain"/>
    <property type="match status" value="1"/>
</dbReference>
<name>A3K717_SAGS3</name>
<organism evidence="2 3">
    <name type="scientific">Sagittula stellata (strain ATCC 700073 / DSM 11524 / E-37)</name>
    <dbReference type="NCBI Taxonomy" id="388399"/>
    <lineage>
        <taxon>Bacteria</taxon>
        <taxon>Pseudomonadati</taxon>
        <taxon>Pseudomonadota</taxon>
        <taxon>Alphaproteobacteria</taxon>
        <taxon>Rhodobacterales</taxon>
        <taxon>Roseobacteraceae</taxon>
        <taxon>Sagittula</taxon>
    </lineage>
</organism>
<evidence type="ECO:0000313" key="3">
    <source>
        <dbReference type="Proteomes" id="UP000005713"/>
    </source>
</evidence>
<evidence type="ECO:0000313" key="2">
    <source>
        <dbReference type="EMBL" id="EBA07144.1"/>
    </source>
</evidence>
<protein>
    <recommendedName>
        <fullName evidence="1">Oxidoreductase molybdopterin-binding domain-containing protein</fullName>
    </recommendedName>
</protein>
<dbReference type="InterPro" id="IPR000572">
    <property type="entry name" value="OxRdtase_Mopterin-bd_dom"/>
</dbReference>
<comment type="caution">
    <text evidence="2">The sequence shown here is derived from an EMBL/GenBank/DDBJ whole genome shotgun (WGS) entry which is preliminary data.</text>
</comment>
<dbReference type="AlphaFoldDB" id="A3K717"/>
<gene>
    <name evidence="2" type="ORF">SSE37_13141</name>
</gene>
<dbReference type="Pfam" id="PF00174">
    <property type="entry name" value="Oxidored_molyb"/>
    <property type="match status" value="1"/>
</dbReference>
<evidence type="ECO:0000259" key="1">
    <source>
        <dbReference type="Pfam" id="PF00174"/>
    </source>
</evidence>